<organism evidence="4 5">
    <name type="scientific">Robertmurraya kyonggiensis</name>
    <dbReference type="NCBI Taxonomy" id="1037680"/>
    <lineage>
        <taxon>Bacteria</taxon>
        <taxon>Bacillati</taxon>
        <taxon>Bacillota</taxon>
        <taxon>Bacilli</taxon>
        <taxon>Bacillales</taxon>
        <taxon>Bacillaceae</taxon>
        <taxon>Robertmurraya</taxon>
    </lineage>
</organism>
<gene>
    <name evidence="4" type="ORF">FA727_06145</name>
</gene>
<dbReference type="FunFam" id="3.40.50.720:FF:000173">
    <property type="entry name" value="3-oxoacyl-[acyl-carrier protein] reductase"/>
    <property type="match status" value="1"/>
</dbReference>
<dbReference type="AlphaFoldDB" id="A0A4U1D9L2"/>
<dbReference type="PANTHER" id="PTHR42760:SF133">
    <property type="entry name" value="3-OXOACYL-[ACYL-CARRIER-PROTEIN] REDUCTASE"/>
    <property type="match status" value="1"/>
</dbReference>
<evidence type="ECO:0000256" key="1">
    <source>
        <dbReference type="ARBA" id="ARBA00006484"/>
    </source>
</evidence>
<dbReference type="Gene3D" id="3.40.50.720">
    <property type="entry name" value="NAD(P)-binding Rossmann-like Domain"/>
    <property type="match status" value="1"/>
</dbReference>
<evidence type="ECO:0000313" key="5">
    <source>
        <dbReference type="Proteomes" id="UP000307756"/>
    </source>
</evidence>
<comment type="caution">
    <text evidence="4">The sequence shown here is derived from an EMBL/GenBank/DDBJ whole genome shotgun (WGS) entry which is preliminary data.</text>
</comment>
<keyword evidence="2" id="KW-0560">Oxidoreductase</keyword>
<evidence type="ECO:0000256" key="2">
    <source>
        <dbReference type="ARBA" id="ARBA00023002"/>
    </source>
</evidence>
<reference evidence="4 5" key="1">
    <citation type="journal article" date="2011" name="J. Microbiol.">
        <title>Bacillus kyonggiensis sp. nov., isolated from soil of a lettuce field.</title>
        <authorList>
            <person name="Dong K."/>
            <person name="Lee S."/>
        </authorList>
    </citation>
    <scope>NUCLEOTIDE SEQUENCE [LARGE SCALE GENOMIC DNA]</scope>
    <source>
        <strain evidence="4 5">NB22</strain>
    </source>
</reference>
<sequence>MVIIDVVNKTIVITGSSKGIGREIALKLLNEGANVIVNYYKSDPSTLNVFKGFPCHKLLLCKADITNEEEVLEMCNKISKKFGSIDVLINNAGIISDSPILEMTNDQWRSVLETNLTGMFICSKIVAKYMVNNQQGKIINIASLKGQSGSENQANYSTSKGGVISLTKSMAIELGKYNILVNALCPGFISTDMNKNIEFKSYAAQKASVLKYHDSLYDLINFVIFMVSDSFSSISGQVFNLDSRIKV</sequence>
<evidence type="ECO:0000256" key="3">
    <source>
        <dbReference type="RuleBase" id="RU000363"/>
    </source>
</evidence>
<dbReference type="PRINTS" id="PR00081">
    <property type="entry name" value="GDHRDH"/>
</dbReference>
<dbReference type="SUPFAM" id="SSF51735">
    <property type="entry name" value="NAD(P)-binding Rossmann-fold domains"/>
    <property type="match status" value="1"/>
</dbReference>
<evidence type="ECO:0000313" key="4">
    <source>
        <dbReference type="EMBL" id="TKC19124.1"/>
    </source>
</evidence>
<name>A0A4U1D9L2_9BACI</name>
<proteinExistence type="inferred from homology"/>
<dbReference type="PROSITE" id="PS00061">
    <property type="entry name" value="ADH_SHORT"/>
    <property type="match status" value="1"/>
</dbReference>
<dbReference type="PANTHER" id="PTHR42760">
    <property type="entry name" value="SHORT-CHAIN DEHYDROGENASES/REDUCTASES FAMILY MEMBER"/>
    <property type="match status" value="1"/>
</dbReference>
<keyword evidence="5" id="KW-1185">Reference proteome</keyword>
<dbReference type="PRINTS" id="PR00080">
    <property type="entry name" value="SDRFAMILY"/>
</dbReference>
<dbReference type="InterPro" id="IPR020904">
    <property type="entry name" value="Sc_DH/Rdtase_CS"/>
</dbReference>
<dbReference type="InterPro" id="IPR036291">
    <property type="entry name" value="NAD(P)-bd_dom_sf"/>
</dbReference>
<dbReference type="Proteomes" id="UP000307756">
    <property type="component" value="Unassembled WGS sequence"/>
</dbReference>
<dbReference type="Pfam" id="PF00106">
    <property type="entry name" value="adh_short"/>
    <property type="match status" value="1"/>
</dbReference>
<protein>
    <submittedName>
        <fullName evidence="4">SDR family NAD(P)-dependent oxidoreductase</fullName>
    </submittedName>
</protein>
<accession>A0A4U1D9L2</accession>
<dbReference type="EMBL" id="SWBM01000001">
    <property type="protein sequence ID" value="TKC19124.1"/>
    <property type="molecule type" value="Genomic_DNA"/>
</dbReference>
<dbReference type="GO" id="GO:0016616">
    <property type="term" value="F:oxidoreductase activity, acting on the CH-OH group of donors, NAD or NADP as acceptor"/>
    <property type="evidence" value="ECO:0007669"/>
    <property type="project" value="TreeGrafter"/>
</dbReference>
<comment type="similarity">
    <text evidence="1 3">Belongs to the short-chain dehydrogenases/reductases (SDR) family.</text>
</comment>
<dbReference type="InterPro" id="IPR002347">
    <property type="entry name" value="SDR_fam"/>
</dbReference>